<dbReference type="GO" id="GO:0051083">
    <property type="term" value="P:'de novo' cotranslational protein folding"/>
    <property type="evidence" value="ECO:0007669"/>
    <property type="project" value="InterPro"/>
</dbReference>
<dbReference type="Pfam" id="PF21884">
    <property type="entry name" value="ZUO1-like_ZHD"/>
    <property type="match status" value="1"/>
</dbReference>
<dbReference type="PROSITE" id="PS50090">
    <property type="entry name" value="MYB_LIKE"/>
    <property type="match status" value="1"/>
</dbReference>
<dbReference type="SUPFAM" id="SSF46689">
    <property type="entry name" value="Homeodomain-like"/>
    <property type="match status" value="1"/>
</dbReference>
<evidence type="ECO:0000313" key="5">
    <source>
        <dbReference type="Proteomes" id="UP000240830"/>
    </source>
</evidence>
<evidence type="ECO:0000259" key="2">
    <source>
        <dbReference type="PROSITE" id="PS50076"/>
    </source>
</evidence>
<comment type="caution">
    <text evidence="4">The sequence shown here is derived from an EMBL/GenBank/DDBJ whole genome shotgun (WGS) entry which is preliminary data.</text>
</comment>
<dbReference type="PANTHER" id="PTHR43999:SF1">
    <property type="entry name" value="DNAJ HOMOLOG SUBFAMILY C MEMBER 2"/>
    <property type="match status" value="1"/>
</dbReference>
<dbReference type="GO" id="GO:0006450">
    <property type="term" value="P:regulation of translational fidelity"/>
    <property type="evidence" value="ECO:0007669"/>
    <property type="project" value="InterPro"/>
</dbReference>
<dbReference type="GO" id="GO:0043022">
    <property type="term" value="F:ribosome binding"/>
    <property type="evidence" value="ECO:0007669"/>
    <property type="project" value="InterPro"/>
</dbReference>
<dbReference type="InterPro" id="IPR001623">
    <property type="entry name" value="DnaJ_domain"/>
</dbReference>
<dbReference type="InterPro" id="IPR044634">
    <property type="entry name" value="Zuotin/DnaJC2"/>
</dbReference>
<dbReference type="SMART" id="SM00717">
    <property type="entry name" value="SANT"/>
    <property type="match status" value="2"/>
</dbReference>
<dbReference type="PRINTS" id="PR00625">
    <property type="entry name" value="JDOMAIN"/>
</dbReference>
<sequence>MSRNRKAACRELIEYRHSYHCFLSKHLPQFVPEPTNFPPPVPLPRPSSAKPTAGAVDLRLLNLDARNWKKQDHYLLLGLHEKRHLATPSEIKTAYRQRVLQYHPDKLQQSSSVEDSVEDNIFKCIFQAYQVLSDQDKRKLYDSVDANAFDDSIPGEEAFKSGDVEDFLNIYRPVFIINARFSRKQPVPDVGHAYSPREDVEAFYGFWSAFESWRTFEYLDEDENDNPENRADKRWMDKKNKANRTKRKNEDNARLRRLFEQAYKLDPRMVRFREDDKLRKDALKMEKEMAALKLAQEKEQEKLKKGEEERLEKERVAQAQLEAKKSKEAAEAAARKVKKTFKKIFIDHLYFVSNKTNVAQMNERSLLLEKYLLRETDLERSLATAQGLFDAGETEGIYFWLEEEYAAKHSEAESLGSPIVRPVDKPTNVKAEAPWSLPEVDTLINAIKTHPGGMRERWARITEWYNRTISHMDKTLPQRTTDEIIKRSNEIKQTTDEGQTVLSTEVQTDYKAMQKKRDPRIDQAEPTTVFDAPGTTEPVPEAPAVWTAEEQKSLQEGLRMYKADDPSRWENISKVVGRSKKECMIRAKEIAQMLKQKKASAA</sequence>
<feature type="coiled-coil region" evidence="1">
    <location>
        <begin position="280"/>
        <end position="336"/>
    </location>
</feature>
<dbReference type="PROSITE" id="PS50076">
    <property type="entry name" value="DNAJ_2"/>
    <property type="match status" value="1"/>
</dbReference>
<feature type="domain" description="J" evidence="2">
    <location>
        <begin position="72"/>
        <end position="145"/>
    </location>
</feature>
<dbReference type="PANTHER" id="PTHR43999">
    <property type="entry name" value="DNAJ HOMOLOG SUBFAMILY C MEMBER 2"/>
    <property type="match status" value="1"/>
</dbReference>
<keyword evidence="1" id="KW-0175">Coiled coil</keyword>
<accession>A0A2H9TNB6</accession>
<evidence type="ECO:0000313" key="4">
    <source>
        <dbReference type="EMBL" id="PJF19226.1"/>
    </source>
</evidence>
<reference evidence="4 5" key="1">
    <citation type="submission" date="2016-10" db="EMBL/GenBank/DDBJ databases">
        <title>The genome of Paramicrosporidium saccamoebae is the missing link in understanding Cryptomycota and Microsporidia evolution.</title>
        <authorList>
            <person name="Quandt C.A."/>
            <person name="Beaudet D."/>
            <person name="Corsaro D."/>
            <person name="Michel R."/>
            <person name="Corradi N."/>
            <person name="James T."/>
        </authorList>
    </citation>
    <scope>NUCLEOTIDE SEQUENCE [LARGE SCALE GENOMIC DNA]</scope>
    <source>
        <strain evidence="4 5">KSL3</strain>
    </source>
</reference>
<dbReference type="InterPro" id="IPR054076">
    <property type="entry name" value="ZUO1-like_ZHD"/>
</dbReference>
<dbReference type="CDD" id="cd06257">
    <property type="entry name" value="DnaJ"/>
    <property type="match status" value="1"/>
</dbReference>
<dbReference type="Proteomes" id="UP000240830">
    <property type="component" value="Unassembled WGS sequence"/>
</dbReference>
<dbReference type="EMBL" id="MTSL01000073">
    <property type="protein sequence ID" value="PJF19226.1"/>
    <property type="molecule type" value="Genomic_DNA"/>
</dbReference>
<evidence type="ECO:0008006" key="6">
    <source>
        <dbReference type="Google" id="ProtNLM"/>
    </source>
</evidence>
<dbReference type="InterPro" id="IPR042569">
    <property type="entry name" value="RAC_head_sf"/>
</dbReference>
<dbReference type="Pfam" id="PF00249">
    <property type="entry name" value="Myb_DNA-binding"/>
    <property type="match status" value="1"/>
</dbReference>
<dbReference type="STRING" id="1246581.A0A2H9TNB6"/>
<organism evidence="4 5">
    <name type="scientific">Paramicrosporidium saccamoebae</name>
    <dbReference type="NCBI Taxonomy" id="1246581"/>
    <lineage>
        <taxon>Eukaryota</taxon>
        <taxon>Fungi</taxon>
        <taxon>Fungi incertae sedis</taxon>
        <taxon>Cryptomycota</taxon>
        <taxon>Cryptomycota incertae sedis</taxon>
        <taxon>Paramicrosporidium</taxon>
    </lineage>
</organism>
<dbReference type="CDD" id="cd00167">
    <property type="entry name" value="SANT"/>
    <property type="match status" value="1"/>
</dbReference>
<evidence type="ECO:0000256" key="1">
    <source>
        <dbReference type="SAM" id="Coils"/>
    </source>
</evidence>
<feature type="domain" description="Myb-like" evidence="3">
    <location>
        <begin position="546"/>
        <end position="591"/>
    </location>
</feature>
<dbReference type="GO" id="GO:0030544">
    <property type="term" value="F:Hsp70 protein binding"/>
    <property type="evidence" value="ECO:0007669"/>
    <property type="project" value="InterPro"/>
</dbReference>
<dbReference type="SUPFAM" id="SSF46565">
    <property type="entry name" value="Chaperone J-domain"/>
    <property type="match status" value="1"/>
</dbReference>
<dbReference type="SMART" id="SM00271">
    <property type="entry name" value="DnaJ"/>
    <property type="match status" value="1"/>
</dbReference>
<dbReference type="Pfam" id="PF00226">
    <property type="entry name" value="DnaJ"/>
    <property type="match status" value="1"/>
</dbReference>
<dbReference type="Gene3D" id="1.10.10.60">
    <property type="entry name" value="Homeodomain-like"/>
    <property type="match status" value="2"/>
</dbReference>
<dbReference type="InterPro" id="IPR018253">
    <property type="entry name" value="DnaJ_domain_CS"/>
</dbReference>
<dbReference type="Gene3D" id="1.10.287.110">
    <property type="entry name" value="DnaJ domain"/>
    <property type="match status" value="1"/>
</dbReference>
<name>A0A2H9TNB6_9FUNG</name>
<protein>
    <recommendedName>
        <fullName evidence="6">DnaJ homolog subfamily C member 2</fullName>
    </recommendedName>
</protein>
<dbReference type="PROSITE" id="PS00636">
    <property type="entry name" value="DNAJ_1"/>
    <property type="match status" value="1"/>
</dbReference>
<gene>
    <name evidence="4" type="ORF">PSACC_00966</name>
</gene>
<dbReference type="InterPro" id="IPR009057">
    <property type="entry name" value="Homeodomain-like_sf"/>
</dbReference>
<dbReference type="OrthoDB" id="1690618at2759"/>
<dbReference type="GO" id="GO:0005829">
    <property type="term" value="C:cytosol"/>
    <property type="evidence" value="ECO:0007669"/>
    <property type="project" value="TreeGrafter"/>
</dbReference>
<dbReference type="InterPro" id="IPR001005">
    <property type="entry name" value="SANT/Myb"/>
</dbReference>
<dbReference type="InterPro" id="IPR036869">
    <property type="entry name" value="J_dom_sf"/>
</dbReference>
<evidence type="ECO:0000259" key="3">
    <source>
        <dbReference type="PROSITE" id="PS50090"/>
    </source>
</evidence>
<dbReference type="AlphaFoldDB" id="A0A2H9TNB6"/>
<proteinExistence type="predicted"/>
<keyword evidence="5" id="KW-1185">Reference proteome</keyword>
<dbReference type="Gene3D" id="1.10.8.840">
    <property type="entry name" value="Ribosome-associated complex head domain"/>
    <property type="match status" value="1"/>
</dbReference>